<dbReference type="SUPFAM" id="SSF55073">
    <property type="entry name" value="Nucleotide cyclase"/>
    <property type="match status" value="1"/>
</dbReference>
<dbReference type="InterPro" id="IPR029787">
    <property type="entry name" value="Nucleotide_cyclase"/>
</dbReference>
<dbReference type="Gene3D" id="3.30.70.1230">
    <property type="entry name" value="Nucleotide cyclase"/>
    <property type="match status" value="1"/>
</dbReference>
<comment type="caution">
    <text evidence="1">The sequence shown here is derived from an EMBL/GenBank/DDBJ whole genome shotgun (WGS) entry which is preliminary data.</text>
</comment>
<organism evidence="1 2">
    <name type="scientific">Paracraurococcus lichenis</name>
    <dbReference type="NCBI Taxonomy" id="3064888"/>
    <lineage>
        <taxon>Bacteria</taxon>
        <taxon>Pseudomonadati</taxon>
        <taxon>Pseudomonadota</taxon>
        <taxon>Alphaproteobacteria</taxon>
        <taxon>Acetobacterales</taxon>
        <taxon>Roseomonadaceae</taxon>
        <taxon>Paracraurococcus</taxon>
    </lineage>
</organism>
<evidence type="ECO:0000313" key="2">
    <source>
        <dbReference type="Proteomes" id="UP001243009"/>
    </source>
</evidence>
<protein>
    <recommendedName>
        <fullName evidence="3">Guanylate cyclase domain-containing protein</fullName>
    </recommendedName>
</protein>
<dbReference type="EMBL" id="JAUTWS010000083">
    <property type="protein sequence ID" value="MDO9713356.1"/>
    <property type="molecule type" value="Genomic_DNA"/>
</dbReference>
<evidence type="ECO:0000313" key="1">
    <source>
        <dbReference type="EMBL" id="MDO9713356.1"/>
    </source>
</evidence>
<dbReference type="Proteomes" id="UP001243009">
    <property type="component" value="Unassembled WGS sequence"/>
</dbReference>
<reference evidence="1 2" key="1">
    <citation type="submission" date="2023-08" db="EMBL/GenBank/DDBJ databases">
        <title>The draft genome sequence of Paracraurococcus sp. LOR1-02.</title>
        <authorList>
            <person name="Kingkaew E."/>
            <person name="Tanasupawat S."/>
        </authorList>
    </citation>
    <scope>NUCLEOTIDE SEQUENCE [LARGE SCALE GENOMIC DNA]</scope>
    <source>
        <strain evidence="1 2">LOR1-02</strain>
    </source>
</reference>
<proteinExistence type="predicted"/>
<sequence>MSTPKPWIVDAAEVHGDDADASGHQPIHATEAIREFLSLGGPDRLYVVAPKGYGKTLLLQAKRLLLQRERRGVILSPSDQLVDRPPGGLPIWTKEDLGGLVRSYDYWVETWVMAIKIAAVKLYAHHVGAAAWDPATLASALRSPRLKEIFERTQLEVLSEIFMLILHLDRREFYALRQDVVGQVSPLFRAIRTGLAFFIDNVDECMERSIADTRAAGRPRSGMDRTESPPGPWTLAQLGLARAAFDINRLNTHVRVYAALRREAWLRLPDFDAGAAQMNGRVVEISYAQDDLRGIFLKNIELESAGRLCDRHARDPVARFVGSQNVSMAHELSGRREDFFAFVLRHTLLRPRELMAIGNKISLIPPAQRTEARLKDAVRRAAAENVRFFQSELSLFMPVPDRTLFGLIDRNVLRSEELRRIEEDYDRCQDGLEGSRTSERRQPFRALYRVGLVGVLRTASRFSHDEEACAEQRFIRPDEILFEDESGMLPPSERYLIHPALDLLIEEAHGTDYVRNSDRHNIIGSGHAWTDEPISHFVVIGDIVSSTTTAWHPDYNSTYPAVFASWVTEVCSGLGIQYHAVSSGDSVIMVDGNAARLLLAARRLLLRMQRLKEHRRTIRFGAARGVIQGLDGRQRRGMEAPLTGPVLATAARLEKAARHGSVLATDEFWEGARGVWDASLATQLDDEFKAFKRVEGKFLVQKTRHEPGALTGLWRIRLAAEE</sequence>
<name>A0ABT9EB09_9PROT</name>
<dbReference type="RefSeq" id="WP_305108215.1">
    <property type="nucleotide sequence ID" value="NZ_JAUTWS010000083.1"/>
</dbReference>
<gene>
    <name evidence="1" type="ORF">Q7A36_33820</name>
</gene>
<evidence type="ECO:0008006" key="3">
    <source>
        <dbReference type="Google" id="ProtNLM"/>
    </source>
</evidence>
<accession>A0ABT9EB09</accession>
<keyword evidence="2" id="KW-1185">Reference proteome</keyword>